<dbReference type="CDD" id="cd14798">
    <property type="entry name" value="RX-CC_like"/>
    <property type="match status" value="1"/>
</dbReference>
<gene>
    <name evidence="8" type="ORF">EJB05_26761</name>
</gene>
<proteinExistence type="inferred from homology"/>
<dbReference type="GO" id="GO:0043531">
    <property type="term" value="F:ADP binding"/>
    <property type="evidence" value="ECO:0007669"/>
    <property type="project" value="InterPro"/>
</dbReference>
<dbReference type="InterPro" id="IPR041118">
    <property type="entry name" value="Rx_N"/>
</dbReference>
<dbReference type="Pfam" id="PF18052">
    <property type="entry name" value="Rx_N"/>
    <property type="match status" value="1"/>
</dbReference>
<dbReference type="Gene3D" id="1.20.5.4130">
    <property type="match status" value="1"/>
</dbReference>
<keyword evidence="4" id="KW-0547">Nucleotide-binding</keyword>
<evidence type="ECO:0000256" key="5">
    <source>
        <dbReference type="ARBA" id="ARBA00022821"/>
    </source>
</evidence>
<reference evidence="8 9" key="1">
    <citation type="journal article" date="2019" name="Sci. Rep.">
        <title>A high-quality genome of Eragrostis curvula grass provides insights into Poaceae evolution and supports new strategies to enhance forage quality.</title>
        <authorList>
            <person name="Carballo J."/>
            <person name="Santos B.A.C.M."/>
            <person name="Zappacosta D."/>
            <person name="Garbus I."/>
            <person name="Selva J.P."/>
            <person name="Gallo C.A."/>
            <person name="Diaz A."/>
            <person name="Albertini E."/>
            <person name="Caccamo M."/>
            <person name="Echenique V."/>
        </authorList>
    </citation>
    <scope>NUCLEOTIDE SEQUENCE [LARGE SCALE GENOMIC DNA]</scope>
    <source>
        <strain evidence="9">cv. Victoria</strain>
        <tissue evidence="8">Leaf</tissue>
    </source>
</reference>
<comment type="caution">
    <text evidence="8">The sequence shown here is derived from an EMBL/GenBank/DDBJ whole genome shotgun (WGS) entry which is preliminary data.</text>
</comment>
<dbReference type="SUPFAM" id="SSF52540">
    <property type="entry name" value="P-loop containing nucleoside triphosphate hydrolases"/>
    <property type="match status" value="1"/>
</dbReference>
<evidence type="ECO:0000259" key="7">
    <source>
        <dbReference type="Pfam" id="PF18052"/>
    </source>
</evidence>
<dbReference type="Pfam" id="PF00931">
    <property type="entry name" value="NB-ARC"/>
    <property type="match status" value="1"/>
</dbReference>
<comment type="similarity">
    <text evidence="1">Belongs to the disease resistance NB-LRR family.</text>
</comment>
<evidence type="ECO:0000256" key="2">
    <source>
        <dbReference type="ARBA" id="ARBA00022614"/>
    </source>
</evidence>
<accession>A0A5J9UKM1</accession>
<evidence type="ECO:0000256" key="3">
    <source>
        <dbReference type="ARBA" id="ARBA00022737"/>
    </source>
</evidence>
<dbReference type="PANTHER" id="PTHR19338:SF57">
    <property type="entry name" value="DISEASE RESISTANCE PROTEIN RPM1"/>
    <property type="match status" value="1"/>
</dbReference>
<dbReference type="Gramene" id="TVU24329">
    <property type="protein sequence ID" value="TVU24329"/>
    <property type="gene ID" value="EJB05_26761"/>
</dbReference>
<evidence type="ECO:0000313" key="8">
    <source>
        <dbReference type="EMBL" id="TVU24329.1"/>
    </source>
</evidence>
<evidence type="ECO:0000259" key="6">
    <source>
        <dbReference type="Pfam" id="PF00931"/>
    </source>
</evidence>
<organism evidence="8 9">
    <name type="scientific">Eragrostis curvula</name>
    <name type="common">weeping love grass</name>
    <dbReference type="NCBI Taxonomy" id="38414"/>
    <lineage>
        <taxon>Eukaryota</taxon>
        <taxon>Viridiplantae</taxon>
        <taxon>Streptophyta</taxon>
        <taxon>Embryophyta</taxon>
        <taxon>Tracheophyta</taxon>
        <taxon>Spermatophyta</taxon>
        <taxon>Magnoliopsida</taxon>
        <taxon>Liliopsida</taxon>
        <taxon>Poales</taxon>
        <taxon>Poaceae</taxon>
        <taxon>PACMAD clade</taxon>
        <taxon>Chloridoideae</taxon>
        <taxon>Eragrostideae</taxon>
        <taxon>Eragrostidinae</taxon>
        <taxon>Eragrostis</taxon>
    </lineage>
</organism>
<feature type="domain" description="NB-ARC" evidence="6">
    <location>
        <begin position="194"/>
        <end position="281"/>
    </location>
</feature>
<evidence type="ECO:0000256" key="4">
    <source>
        <dbReference type="ARBA" id="ARBA00022741"/>
    </source>
</evidence>
<sequence length="286" mass="32478">MDLVVGASNGAVKSLVSKLGSLLAHEYALIGGVRDDIQYINDELASMQAFLNRVKRADDYDEQRTDWMKQVREVSYDIEDCVDNVGHRLDGEPRGSGPLMYLRRRWYLLTTLYARRCIATEIGNLKIRAQQVSERRARYGVENPAKVNGSAEDSVPRDRISPPPQLIGARPPVGIQVAMKDLEPWFTEEKKRKVRLGFLAIVGFGGFGKTTLAMALYRKFGLVDEFNCRASVLASQKFNLRTVLRSLLEQFHEQLADASKNDLQGIEDWKDDHLIDKLKKQLPRKK</sequence>
<dbReference type="InterPro" id="IPR038005">
    <property type="entry name" value="RX-like_CC"/>
</dbReference>
<evidence type="ECO:0000256" key="1">
    <source>
        <dbReference type="ARBA" id="ARBA00008894"/>
    </source>
</evidence>
<evidence type="ECO:0008006" key="10">
    <source>
        <dbReference type="Google" id="ProtNLM"/>
    </source>
</evidence>
<keyword evidence="5" id="KW-0611">Plant defense</keyword>
<evidence type="ECO:0000313" key="9">
    <source>
        <dbReference type="Proteomes" id="UP000324897"/>
    </source>
</evidence>
<dbReference type="Gene3D" id="3.40.50.300">
    <property type="entry name" value="P-loop containing nucleotide triphosphate hydrolases"/>
    <property type="match status" value="1"/>
</dbReference>
<dbReference type="InterPro" id="IPR002182">
    <property type="entry name" value="NB-ARC"/>
</dbReference>
<feature type="domain" description="Disease resistance N-terminal" evidence="7">
    <location>
        <begin position="11"/>
        <end position="92"/>
    </location>
</feature>
<feature type="non-terminal residue" evidence="8">
    <location>
        <position position="1"/>
    </location>
</feature>
<keyword evidence="3" id="KW-0677">Repeat</keyword>
<dbReference type="Proteomes" id="UP000324897">
    <property type="component" value="Chromosome 2"/>
</dbReference>
<dbReference type="EMBL" id="RWGY01000013">
    <property type="protein sequence ID" value="TVU24329.1"/>
    <property type="molecule type" value="Genomic_DNA"/>
</dbReference>
<dbReference type="InterPro" id="IPR027417">
    <property type="entry name" value="P-loop_NTPase"/>
</dbReference>
<dbReference type="GO" id="GO:0006952">
    <property type="term" value="P:defense response"/>
    <property type="evidence" value="ECO:0007669"/>
    <property type="project" value="UniProtKB-KW"/>
</dbReference>
<dbReference type="AlphaFoldDB" id="A0A5J9UKM1"/>
<dbReference type="PANTHER" id="PTHR19338">
    <property type="entry name" value="TRANSLOCASE OF INNER MITOCHONDRIAL MEMBRANE 13 HOMOLOG"/>
    <property type="match status" value="1"/>
</dbReference>
<keyword evidence="2" id="KW-0433">Leucine-rich repeat</keyword>
<keyword evidence="9" id="KW-1185">Reference proteome</keyword>
<protein>
    <recommendedName>
        <fullName evidence="10">Rx N-terminal domain-containing protein</fullName>
    </recommendedName>
</protein>
<dbReference type="OrthoDB" id="3027644at2759"/>
<name>A0A5J9UKM1_9POAL</name>